<sequence>MSMSDELVDHHEELVSSATGRPLTKRGEATRHRLLEAAELVFAEQGYHEASIVKITERAGIGLGTFYLYFDSKQAIFEALVLDLNRRVRHSMSEAMSGASGRLEAERAGFAGFFRFTAEHPALYRVVREAEFVSPEVLRLHYTRIVEGYEAGLRAAQATGDVDRALDPETTAWALMGMGELIGMRFLLWERDADGKPPAELDPRVFAGMTRFIDNALAPRPSTPSRPKEQDR</sequence>
<dbReference type="InterPro" id="IPR023772">
    <property type="entry name" value="DNA-bd_HTH_TetR-type_CS"/>
</dbReference>
<dbReference type="SUPFAM" id="SSF48498">
    <property type="entry name" value="Tetracyclin repressor-like, C-terminal domain"/>
    <property type="match status" value="1"/>
</dbReference>
<dbReference type="PROSITE" id="PS01081">
    <property type="entry name" value="HTH_TETR_1"/>
    <property type="match status" value="1"/>
</dbReference>
<evidence type="ECO:0000256" key="2">
    <source>
        <dbReference type="ARBA" id="ARBA00023125"/>
    </source>
</evidence>
<proteinExistence type="predicted"/>
<dbReference type="InterPro" id="IPR001647">
    <property type="entry name" value="HTH_TetR"/>
</dbReference>
<evidence type="ECO:0000256" key="4">
    <source>
        <dbReference type="PROSITE-ProRule" id="PRU00335"/>
    </source>
</evidence>
<dbReference type="Pfam" id="PF00440">
    <property type="entry name" value="TetR_N"/>
    <property type="match status" value="1"/>
</dbReference>
<dbReference type="InterPro" id="IPR050109">
    <property type="entry name" value="HTH-type_TetR-like_transc_reg"/>
</dbReference>
<keyword evidence="2 4" id="KW-0238">DNA-binding</keyword>
<organism evidence="7 8">
    <name type="scientific">Microbacterium helvum</name>
    <dbReference type="NCBI Taxonomy" id="2773713"/>
    <lineage>
        <taxon>Bacteria</taxon>
        <taxon>Bacillati</taxon>
        <taxon>Actinomycetota</taxon>
        <taxon>Actinomycetes</taxon>
        <taxon>Micrococcales</taxon>
        <taxon>Microbacteriaceae</taxon>
        <taxon>Microbacterium</taxon>
    </lineage>
</organism>
<feature type="domain" description="HTH tetR-type" evidence="6">
    <location>
        <begin position="28"/>
        <end position="88"/>
    </location>
</feature>
<dbReference type="EMBL" id="JACXZS010000004">
    <property type="protein sequence ID" value="MBD3941632.1"/>
    <property type="molecule type" value="Genomic_DNA"/>
</dbReference>
<dbReference type="InterPro" id="IPR036271">
    <property type="entry name" value="Tet_transcr_reg_TetR-rel_C_sf"/>
</dbReference>
<name>A0ABR8NPC8_9MICO</name>
<dbReference type="Gene3D" id="1.10.10.60">
    <property type="entry name" value="Homeodomain-like"/>
    <property type="match status" value="1"/>
</dbReference>
<evidence type="ECO:0000256" key="1">
    <source>
        <dbReference type="ARBA" id="ARBA00023015"/>
    </source>
</evidence>
<evidence type="ECO:0000259" key="6">
    <source>
        <dbReference type="PROSITE" id="PS50977"/>
    </source>
</evidence>
<dbReference type="InterPro" id="IPR009057">
    <property type="entry name" value="Homeodomain-like_sf"/>
</dbReference>
<dbReference type="SUPFAM" id="SSF46689">
    <property type="entry name" value="Homeodomain-like"/>
    <property type="match status" value="1"/>
</dbReference>
<keyword evidence="3" id="KW-0804">Transcription</keyword>
<evidence type="ECO:0000256" key="3">
    <source>
        <dbReference type="ARBA" id="ARBA00023163"/>
    </source>
</evidence>
<comment type="caution">
    <text evidence="7">The sequence shown here is derived from an EMBL/GenBank/DDBJ whole genome shotgun (WGS) entry which is preliminary data.</text>
</comment>
<dbReference type="PRINTS" id="PR00455">
    <property type="entry name" value="HTHTETR"/>
</dbReference>
<feature type="region of interest" description="Disordered" evidence="5">
    <location>
        <begin position="1"/>
        <end position="26"/>
    </location>
</feature>
<feature type="DNA-binding region" description="H-T-H motif" evidence="4">
    <location>
        <begin position="51"/>
        <end position="70"/>
    </location>
</feature>
<evidence type="ECO:0000313" key="7">
    <source>
        <dbReference type="EMBL" id="MBD3941632.1"/>
    </source>
</evidence>
<dbReference type="PANTHER" id="PTHR30055">
    <property type="entry name" value="HTH-TYPE TRANSCRIPTIONAL REGULATOR RUTR"/>
    <property type="match status" value="1"/>
</dbReference>
<dbReference type="PANTHER" id="PTHR30055:SF234">
    <property type="entry name" value="HTH-TYPE TRANSCRIPTIONAL REGULATOR BETI"/>
    <property type="match status" value="1"/>
</dbReference>
<evidence type="ECO:0000313" key="8">
    <source>
        <dbReference type="Proteomes" id="UP000598426"/>
    </source>
</evidence>
<gene>
    <name evidence="7" type="ORF">IF188_07985</name>
</gene>
<dbReference type="PROSITE" id="PS50977">
    <property type="entry name" value="HTH_TETR_2"/>
    <property type="match status" value="1"/>
</dbReference>
<protein>
    <submittedName>
        <fullName evidence="7">TetR/AcrR family transcriptional regulator</fullName>
    </submittedName>
</protein>
<dbReference type="RefSeq" id="WP_191171248.1">
    <property type="nucleotide sequence ID" value="NZ_JACXZS010000004.1"/>
</dbReference>
<reference evidence="7 8" key="1">
    <citation type="submission" date="2020-09" db="EMBL/GenBank/DDBJ databases">
        <title>Isolation and identification of active actinomycetes.</title>
        <authorList>
            <person name="Li X."/>
        </authorList>
    </citation>
    <scope>NUCLEOTIDE SEQUENCE [LARGE SCALE GENOMIC DNA]</scope>
    <source>
        <strain evidence="7 8">NEAU-LLC</strain>
    </source>
</reference>
<dbReference type="Proteomes" id="UP000598426">
    <property type="component" value="Unassembled WGS sequence"/>
</dbReference>
<keyword evidence="8" id="KW-1185">Reference proteome</keyword>
<evidence type="ECO:0000256" key="5">
    <source>
        <dbReference type="SAM" id="MobiDB-lite"/>
    </source>
</evidence>
<keyword evidence="1" id="KW-0805">Transcription regulation</keyword>
<accession>A0ABR8NPC8</accession>
<dbReference type="Gene3D" id="1.10.357.10">
    <property type="entry name" value="Tetracycline Repressor, domain 2"/>
    <property type="match status" value="1"/>
</dbReference>